<dbReference type="Proteomes" id="UP000215441">
    <property type="component" value="Unassembled WGS sequence"/>
</dbReference>
<proteinExistence type="predicted"/>
<keyword evidence="2" id="KW-1185">Reference proteome</keyword>
<dbReference type="RefSeq" id="WP_094291890.1">
    <property type="nucleotide sequence ID" value="NZ_NOIG01000015.1"/>
</dbReference>
<dbReference type="EMBL" id="NOIG01000015">
    <property type="protein sequence ID" value="OYD47886.1"/>
    <property type="molecule type" value="Genomic_DNA"/>
</dbReference>
<dbReference type="OrthoDB" id="9796486at2"/>
<name>A0A235EFS2_9BURK</name>
<sequence length="342" mass="35975">MTALPAGGSEGPAPSAWHAGEQALQARAGVHERMAAVGEVVVRDHMPDQHRELFEKLPTLLLGAIDAQGQPWATMLAGPPGFVHTPHAQRMDVGAAIDAADPVMAALAAHGTGAPVGVLGLEPHTRRRNRMNGHVVRWGAQQGLSITVAQSFGNCPKYIQARAPGLRAAVAPPQPAQALGPALDADALALIARSDTLFIASASAARPGAQRGEGVDISHRGGEPGFVQAKHTAEGMELWLPDYPGNLFFNTLGNLAQHPLAGLLWVDYEDGGLLHVAARAELLWSEADRAPWPGAQRVLRLQVLGGVWRAQALPWRWTVAQPAPQFQAMRQAATAAPAAPGA</sequence>
<gene>
    <name evidence="1" type="ORF">CBY09_22985</name>
</gene>
<dbReference type="PANTHER" id="PTHR42815:SF2">
    <property type="entry name" value="FAD-BINDING, PUTATIVE (AFU_ORTHOLOGUE AFUA_6G07600)-RELATED"/>
    <property type="match status" value="1"/>
</dbReference>
<evidence type="ECO:0000313" key="2">
    <source>
        <dbReference type="Proteomes" id="UP000215441"/>
    </source>
</evidence>
<comment type="caution">
    <text evidence="1">The sequence shown here is derived from an EMBL/GenBank/DDBJ whole genome shotgun (WGS) entry which is preliminary data.</text>
</comment>
<evidence type="ECO:0000313" key="1">
    <source>
        <dbReference type="EMBL" id="OYD47886.1"/>
    </source>
</evidence>
<accession>A0A235EFS2</accession>
<dbReference type="AlphaFoldDB" id="A0A235EFS2"/>
<protein>
    <submittedName>
        <fullName evidence="1">Flavin-nucleotide-binding protein</fullName>
    </submittedName>
</protein>
<reference evidence="1 2" key="1">
    <citation type="submission" date="2017-07" db="EMBL/GenBank/DDBJ databases">
        <title>Acidovorax KNDSW TSA 6 genome sequence and assembly.</title>
        <authorList>
            <person name="Mayilraj S."/>
        </authorList>
    </citation>
    <scope>NUCLEOTIDE SEQUENCE [LARGE SCALE GENOMIC DNA]</scope>
    <source>
        <strain evidence="1 2">KNDSW-TSA6</strain>
    </source>
</reference>
<dbReference type="PANTHER" id="PTHR42815">
    <property type="entry name" value="FAD-BINDING, PUTATIVE (AFU_ORTHOLOGUE AFUA_6G07600)-RELATED"/>
    <property type="match status" value="1"/>
</dbReference>
<organism evidence="1 2">
    <name type="scientific">Acidovorax kalamii</name>
    <dbReference type="NCBI Taxonomy" id="2004485"/>
    <lineage>
        <taxon>Bacteria</taxon>
        <taxon>Pseudomonadati</taxon>
        <taxon>Pseudomonadota</taxon>
        <taxon>Betaproteobacteria</taxon>
        <taxon>Burkholderiales</taxon>
        <taxon>Comamonadaceae</taxon>
        <taxon>Acidovorax</taxon>
    </lineage>
</organism>